<sequence>MRSEYSLETLDRAKQFREKNERYSGHCLLVQLQQTHGVIRDYMAQLLSRGGDSQLSSWPAPILESQCPADQQHGLCPCSLFCSDRQSRQPTTKTWKSKQQTLNVQVHLQIFLLSIDSEREDQKLYLTTVFLPRRVRAQEKWEKNGILKALKLTLLLCDLLVHYNSLASGFVVETLHTVASSTQYPVVCADLCTACKAKPCFKKHLSSFENAVQTYYLQPHGPTVRMFSKPVGKAEILPQLPALHPALLFLLRHILLLFISLLHLITNADSAGTVLDVAVLHTGYILKKSFLALMALEQRLRKRAFMEPNP</sequence>
<dbReference type="AlphaFoldDB" id="R0LLY1"/>
<reference evidence="2" key="1">
    <citation type="journal article" date="2013" name="Nat. Genet.">
        <title>The duck genome and transcriptome provide insight into an avian influenza virus reservoir species.</title>
        <authorList>
            <person name="Huang Y."/>
            <person name="Li Y."/>
            <person name="Burt D.W."/>
            <person name="Chen H."/>
            <person name="Zhang Y."/>
            <person name="Qian W."/>
            <person name="Kim H."/>
            <person name="Gan S."/>
            <person name="Zhao Y."/>
            <person name="Li J."/>
            <person name="Yi K."/>
            <person name="Feng H."/>
            <person name="Zhu P."/>
            <person name="Li B."/>
            <person name="Liu Q."/>
            <person name="Fairley S."/>
            <person name="Magor K.E."/>
            <person name="Du Z."/>
            <person name="Hu X."/>
            <person name="Goodman L."/>
            <person name="Tafer H."/>
            <person name="Vignal A."/>
            <person name="Lee T."/>
            <person name="Kim K.W."/>
            <person name="Sheng Z."/>
            <person name="An Y."/>
            <person name="Searle S."/>
            <person name="Herrero J."/>
            <person name="Groenen M.A."/>
            <person name="Crooijmans R.P."/>
            <person name="Faraut T."/>
            <person name="Cai Q."/>
            <person name="Webster R.G."/>
            <person name="Aldridge J.R."/>
            <person name="Warren W.C."/>
            <person name="Bartschat S."/>
            <person name="Kehr S."/>
            <person name="Marz M."/>
            <person name="Stadler P.F."/>
            <person name="Smith J."/>
            <person name="Kraus R.H."/>
            <person name="Zhao Y."/>
            <person name="Ren L."/>
            <person name="Fei J."/>
            <person name="Morisson M."/>
            <person name="Kaiser P."/>
            <person name="Griffin D.K."/>
            <person name="Rao M."/>
            <person name="Pitel F."/>
            <person name="Wang J."/>
            <person name="Li N."/>
        </authorList>
    </citation>
    <scope>NUCLEOTIDE SEQUENCE [LARGE SCALE GENOMIC DNA]</scope>
</reference>
<dbReference type="EMBL" id="KB742932">
    <property type="protein sequence ID" value="EOB02700.1"/>
    <property type="molecule type" value="Genomic_DNA"/>
</dbReference>
<keyword evidence="2" id="KW-1185">Reference proteome</keyword>
<protein>
    <submittedName>
        <fullName evidence="1">Uncharacterized protein</fullName>
    </submittedName>
</protein>
<gene>
    <name evidence="1" type="ORF">Anapl_11276</name>
</gene>
<organism evidence="1 2">
    <name type="scientific">Anas platyrhynchos</name>
    <name type="common">Mallard</name>
    <name type="synonym">Anas boschas</name>
    <dbReference type="NCBI Taxonomy" id="8839"/>
    <lineage>
        <taxon>Eukaryota</taxon>
        <taxon>Metazoa</taxon>
        <taxon>Chordata</taxon>
        <taxon>Craniata</taxon>
        <taxon>Vertebrata</taxon>
        <taxon>Euteleostomi</taxon>
        <taxon>Archelosauria</taxon>
        <taxon>Archosauria</taxon>
        <taxon>Dinosauria</taxon>
        <taxon>Saurischia</taxon>
        <taxon>Theropoda</taxon>
        <taxon>Coelurosauria</taxon>
        <taxon>Aves</taxon>
        <taxon>Neognathae</taxon>
        <taxon>Galloanserae</taxon>
        <taxon>Anseriformes</taxon>
        <taxon>Anatidae</taxon>
        <taxon>Anatinae</taxon>
        <taxon>Anas</taxon>
    </lineage>
</organism>
<name>R0LLY1_ANAPL</name>
<evidence type="ECO:0000313" key="1">
    <source>
        <dbReference type="EMBL" id="EOB02700.1"/>
    </source>
</evidence>
<proteinExistence type="predicted"/>
<evidence type="ECO:0000313" key="2">
    <source>
        <dbReference type="Proteomes" id="UP000296049"/>
    </source>
</evidence>
<accession>R0LLY1</accession>
<dbReference type="Proteomes" id="UP000296049">
    <property type="component" value="Unassembled WGS sequence"/>
</dbReference>